<reference evidence="2" key="1">
    <citation type="journal article" date="2022" name="Mol. Ecol. Resour.">
        <title>The genomes of chicory, endive, great burdock and yacon provide insights into Asteraceae palaeo-polyploidization history and plant inulin production.</title>
        <authorList>
            <person name="Fan W."/>
            <person name="Wang S."/>
            <person name="Wang H."/>
            <person name="Wang A."/>
            <person name="Jiang F."/>
            <person name="Liu H."/>
            <person name="Zhao H."/>
            <person name="Xu D."/>
            <person name="Zhang Y."/>
        </authorList>
    </citation>
    <scope>NUCLEOTIDE SEQUENCE [LARGE SCALE GENOMIC DNA]</scope>
    <source>
        <strain evidence="2">cv. Yunnan</strain>
    </source>
</reference>
<dbReference type="EMBL" id="CM042036">
    <property type="protein sequence ID" value="KAI3745209.1"/>
    <property type="molecule type" value="Genomic_DNA"/>
</dbReference>
<keyword evidence="2" id="KW-1185">Reference proteome</keyword>
<proteinExistence type="predicted"/>
<gene>
    <name evidence="1" type="ORF">L1987_58316</name>
</gene>
<dbReference type="Proteomes" id="UP001056120">
    <property type="component" value="Linkage Group LG19"/>
</dbReference>
<sequence length="549" mass="59569">MGYRISPPSAAGKWIGFITAVWVQAIAGTNYTFSNYSDALKSLMGLTQLELNSLSVAKDVGKAFGILAGLASDRVSPAVLLMIGSIEGIIGYGVQWLIVSQRIQPLPYWQMCIFLCMGGNSTTWMNTAILVTCIRNFRKNRGPVTGILKGFLGLSSAIFTDICTALFNKDPARFLLMLTVAPFFVCLFAIVFLREVPPSSTAEEEKTETRYFNIFNVLAVVIAVYLLIFDITGEHGTTLSRIFCVILLIMLASPVSVPAYIAIQNLIRSDLKNVDVEATATAVTEPLLIQQQEEETISETVKVTEEILEKVPPVIGEEHTVMEALKTIDFWILFVSFLCGVGTGMAVQNNMAQMGLAVGYADVSIFISLTSIWGFFGRLGSGSISEYFMKKAGTPRPVWNAASQILMAVGYILMAIAMPGSLYIGSIVVGICYGVRLSITVPTASEMFGLKYYGLMYNIIILNIPLGSFLFSGLLAGLLYDAEATATAGGGNTCVGAHCYRLVFIVMAIVCVVGFVLDVLLVFRTKALYSKIYANVRKSKKSMAASNGH</sequence>
<organism evidence="1 2">
    <name type="scientific">Smallanthus sonchifolius</name>
    <dbReference type="NCBI Taxonomy" id="185202"/>
    <lineage>
        <taxon>Eukaryota</taxon>
        <taxon>Viridiplantae</taxon>
        <taxon>Streptophyta</taxon>
        <taxon>Embryophyta</taxon>
        <taxon>Tracheophyta</taxon>
        <taxon>Spermatophyta</taxon>
        <taxon>Magnoliopsida</taxon>
        <taxon>eudicotyledons</taxon>
        <taxon>Gunneridae</taxon>
        <taxon>Pentapetalae</taxon>
        <taxon>asterids</taxon>
        <taxon>campanulids</taxon>
        <taxon>Asterales</taxon>
        <taxon>Asteraceae</taxon>
        <taxon>Asteroideae</taxon>
        <taxon>Heliantheae alliance</taxon>
        <taxon>Millerieae</taxon>
        <taxon>Smallanthus</taxon>
    </lineage>
</organism>
<protein>
    <submittedName>
        <fullName evidence="1">Uncharacterized protein</fullName>
    </submittedName>
</protein>
<evidence type="ECO:0000313" key="1">
    <source>
        <dbReference type="EMBL" id="KAI3745209.1"/>
    </source>
</evidence>
<evidence type="ECO:0000313" key="2">
    <source>
        <dbReference type="Proteomes" id="UP001056120"/>
    </source>
</evidence>
<reference evidence="1 2" key="2">
    <citation type="journal article" date="2022" name="Mol. Ecol. Resour.">
        <title>The genomes of chicory, endive, great burdock and yacon provide insights into Asteraceae paleo-polyploidization history and plant inulin production.</title>
        <authorList>
            <person name="Fan W."/>
            <person name="Wang S."/>
            <person name="Wang H."/>
            <person name="Wang A."/>
            <person name="Jiang F."/>
            <person name="Liu H."/>
            <person name="Zhao H."/>
            <person name="Xu D."/>
            <person name="Zhang Y."/>
        </authorList>
    </citation>
    <scope>NUCLEOTIDE SEQUENCE [LARGE SCALE GENOMIC DNA]</scope>
    <source>
        <strain evidence="2">cv. Yunnan</strain>
        <tissue evidence="1">Leaves</tissue>
    </source>
</reference>
<accession>A0ACB9DEW1</accession>
<name>A0ACB9DEW1_9ASTR</name>
<comment type="caution">
    <text evidence="1">The sequence shown here is derived from an EMBL/GenBank/DDBJ whole genome shotgun (WGS) entry which is preliminary data.</text>
</comment>